<feature type="compositionally biased region" description="Acidic residues" evidence="1">
    <location>
        <begin position="1"/>
        <end position="11"/>
    </location>
</feature>
<protein>
    <submittedName>
        <fullName evidence="3">DDE_Tnp_1_7 domain-containing protein</fullName>
    </submittedName>
</protein>
<name>A0A183FAN6_HELPZ</name>
<feature type="region of interest" description="Disordered" evidence="1">
    <location>
        <begin position="1"/>
        <end position="44"/>
    </location>
</feature>
<evidence type="ECO:0000256" key="1">
    <source>
        <dbReference type="SAM" id="MobiDB-lite"/>
    </source>
</evidence>
<dbReference type="AlphaFoldDB" id="A0A183FAN6"/>
<reference evidence="3" key="1">
    <citation type="submission" date="2019-09" db="UniProtKB">
        <authorList>
            <consortium name="WormBaseParasite"/>
        </authorList>
    </citation>
    <scope>IDENTIFICATION</scope>
</reference>
<dbReference type="WBParaSite" id="HPBE_0000322801-mRNA-1">
    <property type="protein sequence ID" value="HPBE_0000322801-mRNA-1"/>
    <property type="gene ID" value="HPBE_0000322801"/>
</dbReference>
<sequence length="93" mass="10838">LNDVDLDELVEEHDKCESENHPEEEELTIEGKETHKKLSLKDQQKDHKVGKRSAQWSLRNIVEIQMQSSSHLEAYFDKVEFSCNIKRIGTDSL</sequence>
<feature type="compositionally biased region" description="Basic and acidic residues" evidence="1">
    <location>
        <begin position="12"/>
        <end position="21"/>
    </location>
</feature>
<organism evidence="2 3">
    <name type="scientific">Heligmosomoides polygyrus</name>
    <name type="common">Parasitic roundworm</name>
    <dbReference type="NCBI Taxonomy" id="6339"/>
    <lineage>
        <taxon>Eukaryota</taxon>
        <taxon>Metazoa</taxon>
        <taxon>Ecdysozoa</taxon>
        <taxon>Nematoda</taxon>
        <taxon>Chromadorea</taxon>
        <taxon>Rhabditida</taxon>
        <taxon>Rhabditina</taxon>
        <taxon>Rhabditomorpha</taxon>
        <taxon>Strongyloidea</taxon>
        <taxon>Heligmosomidae</taxon>
        <taxon>Heligmosomoides</taxon>
    </lineage>
</organism>
<keyword evidence="2" id="KW-1185">Reference proteome</keyword>
<proteinExistence type="predicted"/>
<dbReference type="Proteomes" id="UP000050761">
    <property type="component" value="Unassembled WGS sequence"/>
</dbReference>
<accession>A0A183FAN6</accession>
<evidence type="ECO:0000313" key="2">
    <source>
        <dbReference type="Proteomes" id="UP000050761"/>
    </source>
</evidence>
<evidence type="ECO:0000313" key="3">
    <source>
        <dbReference type="WBParaSite" id="HPBE_0000322801-mRNA-1"/>
    </source>
</evidence>